<keyword evidence="2" id="KW-0963">Cytoplasm</keyword>
<sequence>MNGPQPAPALALSPAGAADLDEVMLVMRSAFAPEFGEAWTRGQCAGILPMSGVSLVVARSGDEAVGFSLSRTVGDEAELLLIGVRQEARREGVASSLLEHFIARAKNEQVHRLHLEVRDGNAAIQLYRKFDFTIVGRRASYYRGGDGQFYDALTLALLI</sequence>
<evidence type="ECO:0000256" key="3">
    <source>
        <dbReference type="ARBA" id="ARBA00022679"/>
    </source>
</evidence>
<dbReference type="RefSeq" id="WP_126719626.1">
    <property type="nucleotide sequence ID" value="NZ_RWJF01000001.1"/>
</dbReference>
<proteinExistence type="inferred from homology"/>
<dbReference type="GO" id="GO:0008080">
    <property type="term" value="F:N-acetyltransferase activity"/>
    <property type="evidence" value="ECO:0007669"/>
    <property type="project" value="InterPro"/>
</dbReference>
<evidence type="ECO:0000259" key="5">
    <source>
        <dbReference type="PROSITE" id="PS51186"/>
    </source>
</evidence>
<reference evidence="6 7" key="1">
    <citation type="submission" date="2018-12" db="EMBL/GenBank/DDBJ databases">
        <title>Sphingomonas sp. HMF7854 Genome sequencing and assembly.</title>
        <authorList>
            <person name="Cha I."/>
            <person name="Kang H."/>
            <person name="Kim H."/>
            <person name="Kang J."/>
            <person name="Joh K."/>
        </authorList>
    </citation>
    <scope>NUCLEOTIDE SEQUENCE [LARGE SCALE GENOMIC DNA]</scope>
    <source>
        <strain evidence="6 7">HMF7854</strain>
    </source>
</reference>
<name>A0A429VCR4_9SPHN</name>
<dbReference type="NCBIfam" id="TIGR01575">
    <property type="entry name" value="rimI"/>
    <property type="match status" value="1"/>
</dbReference>
<evidence type="ECO:0000313" key="7">
    <source>
        <dbReference type="Proteomes" id="UP000274661"/>
    </source>
</evidence>
<dbReference type="CDD" id="cd04301">
    <property type="entry name" value="NAT_SF"/>
    <property type="match status" value="1"/>
</dbReference>
<dbReference type="Proteomes" id="UP000274661">
    <property type="component" value="Unassembled WGS sequence"/>
</dbReference>
<dbReference type="PROSITE" id="PS51186">
    <property type="entry name" value="GNAT"/>
    <property type="match status" value="1"/>
</dbReference>
<keyword evidence="3 6" id="KW-0808">Transferase</keyword>
<dbReference type="PANTHER" id="PTHR43420:SF44">
    <property type="entry name" value="ACETYLTRANSFERASE YPEA"/>
    <property type="match status" value="1"/>
</dbReference>
<comment type="similarity">
    <text evidence="1">Belongs to the acetyltransferase family. RimI subfamily.</text>
</comment>
<protein>
    <submittedName>
        <fullName evidence="6">Ribosomal-protein-alanine N-acetyltransferase</fullName>
    </submittedName>
</protein>
<keyword evidence="4" id="KW-0012">Acyltransferase</keyword>
<gene>
    <name evidence="6" type="primary">rimI</name>
    <name evidence="6" type="ORF">HMF7854_13205</name>
</gene>
<dbReference type="Gene3D" id="3.40.630.30">
    <property type="match status" value="1"/>
</dbReference>
<evidence type="ECO:0000256" key="2">
    <source>
        <dbReference type="ARBA" id="ARBA00022490"/>
    </source>
</evidence>
<dbReference type="AlphaFoldDB" id="A0A429VCR4"/>
<comment type="caution">
    <text evidence="6">The sequence shown here is derived from an EMBL/GenBank/DDBJ whole genome shotgun (WGS) entry which is preliminary data.</text>
</comment>
<dbReference type="InterPro" id="IPR016181">
    <property type="entry name" value="Acyl_CoA_acyltransferase"/>
</dbReference>
<dbReference type="EMBL" id="RWJF01000001">
    <property type="protein sequence ID" value="RST31686.1"/>
    <property type="molecule type" value="Genomic_DNA"/>
</dbReference>
<evidence type="ECO:0000256" key="4">
    <source>
        <dbReference type="ARBA" id="ARBA00023315"/>
    </source>
</evidence>
<dbReference type="InterPro" id="IPR050680">
    <property type="entry name" value="YpeA/RimI_acetyltransf"/>
</dbReference>
<evidence type="ECO:0000256" key="1">
    <source>
        <dbReference type="ARBA" id="ARBA00005395"/>
    </source>
</evidence>
<dbReference type="OrthoDB" id="9804026at2"/>
<dbReference type="SUPFAM" id="SSF55729">
    <property type="entry name" value="Acyl-CoA N-acyltransferases (Nat)"/>
    <property type="match status" value="1"/>
</dbReference>
<evidence type="ECO:0000313" key="6">
    <source>
        <dbReference type="EMBL" id="RST31686.1"/>
    </source>
</evidence>
<dbReference type="InterPro" id="IPR006464">
    <property type="entry name" value="AcTrfase_RimI/Ard1"/>
</dbReference>
<keyword evidence="7" id="KW-1185">Reference proteome</keyword>
<feature type="domain" description="N-acetyltransferase" evidence="5">
    <location>
        <begin position="10"/>
        <end position="156"/>
    </location>
</feature>
<organism evidence="6 7">
    <name type="scientific">Sphingomonas ginkgonis</name>
    <dbReference type="NCBI Taxonomy" id="2315330"/>
    <lineage>
        <taxon>Bacteria</taxon>
        <taxon>Pseudomonadati</taxon>
        <taxon>Pseudomonadota</taxon>
        <taxon>Alphaproteobacteria</taxon>
        <taxon>Sphingomonadales</taxon>
        <taxon>Sphingomonadaceae</taxon>
        <taxon>Sphingomonas</taxon>
    </lineage>
</organism>
<dbReference type="Pfam" id="PF00583">
    <property type="entry name" value="Acetyltransf_1"/>
    <property type="match status" value="1"/>
</dbReference>
<accession>A0A429VCR4</accession>
<dbReference type="PANTHER" id="PTHR43420">
    <property type="entry name" value="ACETYLTRANSFERASE"/>
    <property type="match status" value="1"/>
</dbReference>
<dbReference type="InterPro" id="IPR000182">
    <property type="entry name" value="GNAT_dom"/>
</dbReference>